<feature type="compositionally biased region" description="Polar residues" evidence="1">
    <location>
        <begin position="112"/>
        <end position="136"/>
    </location>
</feature>
<name>A0A183HFL3_9BILA</name>
<dbReference type="AlphaFoldDB" id="A0A183HFL3"/>
<proteinExistence type="predicted"/>
<dbReference type="STRING" id="387005.A0A183HFL3"/>
<evidence type="ECO:0000313" key="3">
    <source>
        <dbReference type="Proteomes" id="UP000267606"/>
    </source>
</evidence>
<protein>
    <submittedName>
        <fullName evidence="4">Ovule protein</fullName>
    </submittedName>
</protein>
<sequence length="166" mass="18511">MYRPVLHCSNINTFSIMPLTVHCTSPEKDVNTNSEQEKNETSRISWQFRKPTSTASHVVKVSHFRSRSLSHDLSSLDSEKPKARISLGSGLTTLHFPPLPIKSSTCRDNVSPILTASSDPTSPSFTVSSNQKNSCLKQKLKPKRISSQDMKRPQEEPNFLASVESL</sequence>
<keyword evidence="3" id="KW-1185">Reference proteome</keyword>
<dbReference type="EMBL" id="UZAJ01005868">
    <property type="protein sequence ID" value="VDO45996.1"/>
    <property type="molecule type" value="Genomic_DNA"/>
</dbReference>
<reference evidence="2 3" key="2">
    <citation type="submission" date="2018-11" db="EMBL/GenBank/DDBJ databases">
        <authorList>
            <consortium name="Pathogen Informatics"/>
        </authorList>
    </citation>
    <scope>NUCLEOTIDE SEQUENCE [LARGE SCALE GENOMIC DNA]</scope>
</reference>
<gene>
    <name evidence="2" type="ORF">OFLC_LOCUS6274</name>
</gene>
<dbReference type="Proteomes" id="UP000267606">
    <property type="component" value="Unassembled WGS sequence"/>
</dbReference>
<dbReference type="WBParaSite" id="OFLC_0000627401-mRNA-1">
    <property type="protein sequence ID" value="OFLC_0000627401-mRNA-1"/>
    <property type="gene ID" value="OFLC_0000627401"/>
</dbReference>
<organism evidence="4">
    <name type="scientific">Onchocerca flexuosa</name>
    <dbReference type="NCBI Taxonomy" id="387005"/>
    <lineage>
        <taxon>Eukaryota</taxon>
        <taxon>Metazoa</taxon>
        <taxon>Ecdysozoa</taxon>
        <taxon>Nematoda</taxon>
        <taxon>Chromadorea</taxon>
        <taxon>Rhabditida</taxon>
        <taxon>Spirurina</taxon>
        <taxon>Spiruromorpha</taxon>
        <taxon>Filarioidea</taxon>
        <taxon>Onchocercidae</taxon>
        <taxon>Onchocerca</taxon>
    </lineage>
</organism>
<feature type="region of interest" description="Disordered" evidence="1">
    <location>
        <begin position="112"/>
        <end position="166"/>
    </location>
</feature>
<reference evidence="4" key="1">
    <citation type="submission" date="2016-06" db="UniProtKB">
        <authorList>
            <consortium name="WormBaseParasite"/>
        </authorList>
    </citation>
    <scope>IDENTIFICATION</scope>
</reference>
<evidence type="ECO:0000256" key="1">
    <source>
        <dbReference type="SAM" id="MobiDB-lite"/>
    </source>
</evidence>
<evidence type="ECO:0000313" key="4">
    <source>
        <dbReference type="WBParaSite" id="OFLC_0000627401-mRNA-1"/>
    </source>
</evidence>
<accession>A0A183HFL3</accession>
<evidence type="ECO:0000313" key="2">
    <source>
        <dbReference type="EMBL" id="VDO45996.1"/>
    </source>
</evidence>